<dbReference type="EMBL" id="QSBM01000016">
    <property type="protein sequence ID" value="RGX26263.1"/>
    <property type="molecule type" value="Genomic_DNA"/>
</dbReference>
<proteinExistence type="predicted"/>
<comment type="caution">
    <text evidence="1">The sequence shown here is derived from an EMBL/GenBank/DDBJ whole genome shotgun (WGS) entry which is preliminary data.</text>
</comment>
<gene>
    <name evidence="1" type="ORF">DWV29_19295</name>
</gene>
<dbReference type="AlphaFoldDB" id="A0A413FB38"/>
<evidence type="ECO:0000313" key="2">
    <source>
        <dbReference type="Proteomes" id="UP000283880"/>
    </source>
</evidence>
<dbReference type="Proteomes" id="UP000283880">
    <property type="component" value="Unassembled WGS sequence"/>
</dbReference>
<name>A0A413FB38_9FIRM</name>
<sequence>MGSAQGGPGNEAGTLSLWKNNALVLANPQINDIISLFDRAVYGRLRQKMSNNVVLTAEYGFWKYSGTADIRLARRRNESFHTREELNGCFERKIM</sequence>
<reference evidence="1 2" key="1">
    <citation type="submission" date="2018-08" db="EMBL/GenBank/DDBJ databases">
        <title>A genome reference for cultivated species of the human gut microbiota.</title>
        <authorList>
            <person name="Zou Y."/>
            <person name="Xue W."/>
            <person name="Luo G."/>
        </authorList>
    </citation>
    <scope>NUCLEOTIDE SEQUENCE [LARGE SCALE GENOMIC DNA]</scope>
    <source>
        <strain evidence="1 2">AF04-15</strain>
    </source>
</reference>
<evidence type="ECO:0000313" key="1">
    <source>
        <dbReference type="EMBL" id="RGX26263.1"/>
    </source>
</evidence>
<protein>
    <submittedName>
        <fullName evidence="1">Uncharacterized protein</fullName>
    </submittedName>
</protein>
<accession>A0A413FB38</accession>
<organism evidence="1 2">
    <name type="scientific">Enterocloster asparagiformis</name>
    <dbReference type="NCBI Taxonomy" id="333367"/>
    <lineage>
        <taxon>Bacteria</taxon>
        <taxon>Bacillati</taxon>
        <taxon>Bacillota</taxon>
        <taxon>Clostridia</taxon>
        <taxon>Lachnospirales</taxon>
        <taxon>Lachnospiraceae</taxon>
        <taxon>Enterocloster</taxon>
    </lineage>
</organism>